<keyword evidence="4 5" id="KW-0274">FAD</keyword>
<evidence type="ECO:0000256" key="1">
    <source>
        <dbReference type="ARBA" id="ARBA00001974"/>
    </source>
</evidence>
<dbReference type="Pfam" id="PF00441">
    <property type="entry name" value="Acyl-CoA_dh_1"/>
    <property type="match status" value="1"/>
</dbReference>
<feature type="domain" description="Acyl-CoA dehydrogenase/oxidase C-terminal" evidence="6">
    <location>
        <begin position="281"/>
        <end position="442"/>
    </location>
</feature>
<dbReference type="AlphaFoldDB" id="A0A2S6I649"/>
<dbReference type="Proteomes" id="UP000237662">
    <property type="component" value="Unassembled WGS sequence"/>
</dbReference>
<evidence type="ECO:0000256" key="3">
    <source>
        <dbReference type="ARBA" id="ARBA00022630"/>
    </source>
</evidence>
<feature type="domain" description="Acyl-CoA dehydrogenase/oxidase N-terminal" evidence="8">
    <location>
        <begin position="40"/>
        <end position="155"/>
    </location>
</feature>
<evidence type="ECO:0000259" key="8">
    <source>
        <dbReference type="Pfam" id="PF02771"/>
    </source>
</evidence>
<dbReference type="PANTHER" id="PTHR42803:SF3">
    <property type="entry name" value="ACYL-COA DEHYDROGENASE-RELATED"/>
    <property type="match status" value="1"/>
</dbReference>
<organism evidence="10 11">
    <name type="scientific">Neolewinella xylanilytica</name>
    <dbReference type="NCBI Taxonomy" id="1514080"/>
    <lineage>
        <taxon>Bacteria</taxon>
        <taxon>Pseudomonadati</taxon>
        <taxon>Bacteroidota</taxon>
        <taxon>Saprospiria</taxon>
        <taxon>Saprospirales</taxon>
        <taxon>Lewinellaceae</taxon>
        <taxon>Neolewinella</taxon>
    </lineage>
</organism>
<comment type="cofactor">
    <cofactor evidence="1 5">
        <name>FAD</name>
        <dbReference type="ChEBI" id="CHEBI:57692"/>
    </cofactor>
</comment>
<dbReference type="RefSeq" id="WP_104421067.1">
    <property type="nucleotide sequence ID" value="NZ_PTJC01000006.1"/>
</dbReference>
<dbReference type="GO" id="GO:0016627">
    <property type="term" value="F:oxidoreductase activity, acting on the CH-CH group of donors"/>
    <property type="evidence" value="ECO:0007669"/>
    <property type="project" value="InterPro"/>
</dbReference>
<dbReference type="Gene3D" id="1.20.140.10">
    <property type="entry name" value="Butyryl-CoA Dehydrogenase, subunit A, domain 3"/>
    <property type="match status" value="1"/>
</dbReference>
<dbReference type="InterPro" id="IPR052166">
    <property type="entry name" value="Diverse_Acyl-CoA_DH"/>
</dbReference>
<dbReference type="EMBL" id="PTJC01000006">
    <property type="protein sequence ID" value="PPK86648.1"/>
    <property type="molecule type" value="Genomic_DNA"/>
</dbReference>
<comment type="similarity">
    <text evidence="2 5">Belongs to the acyl-CoA dehydrogenase family.</text>
</comment>
<evidence type="ECO:0000256" key="5">
    <source>
        <dbReference type="RuleBase" id="RU362125"/>
    </source>
</evidence>
<comment type="caution">
    <text evidence="10">The sequence shown here is derived from an EMBL/GenBank/DDBJ whole genome shotgun (WGS) entry which is preliminary data.</text>
</comment>
<dbReference type="InterPro" id="IPR037069">
    <property type="entry name" value="AcylCoA_DH/ox_N_sf"/>
</dbReference>
<accession>A0A2S6I649</accession>
<sequence length="602" mass="66792">MQYISLRNLKFMLHEVLDLAGLQDSERFGGFDDEAIDLSLDAARQLADQYLWPAYRKMDKEKAYYRDGEVHVLPEVREGMRALGESGWLSAAWGFEESGQQMPLTVQNAGSMIFQAANGNLAAYGFLTTGAANLIREFGSDDLKATYLPRMAAGEWQGTMALTEPQAGSSLTDITTYYERQEDGSYRVNGQKIYISGGDHTGVDNVVHLLLARQKDGPKGIKGVSLFVVPKYLPTDGGLRDNHVTTAGIYGKMGQRGYVAAHLMFGEQGPTRAFLVGGEFRGLNNMFLMMNEARIGTGMMAAGSASAAYYASLQYARERPQGRHPGNKDVNVPQVLIIEHADVRRMLLFQKAVVEGSIALLLQCSLYEDTYRLQRDERSKLLLELLTPVAKSFPSEYGNEAVSMGMQVLGGAGYTDDFPLEQLFRDIRVNSIYEGTTTIHGLDLLGRKVMMEGGKTVAYLSEEVSLDLRAAARFDRVRGVAEKLGRGFQQLEEVLRHLLGLAQREEDSRVFLADATVFLDYFGLHVIGWMWVKQATAAAVAFEEAATVGGRDMGVDEQAFYESKIRTAGFFFDYVFTRTAGFRRTLLSTNRITLTTASEYII</sequence>
<dbReference type="Gene3D" id="1.10.540.10">
    <property type="entry name" value="Acyl-CoA dehydrogenase/oxidase, N-terminal domain"/>
    <property type="match status" value="1"/>
</dbReference>
<evidence type="ECO:0000259" key="7">
    <source>
        <dbReference type="Pfam" id="PF02770"/>
    </source>
</evidence>
<dbReference type="Pfam" id="PF02770">
    <property type="entry name" value="Acyl-CoA_dh_M"/>
    <property type="match status" value="1"/>
</dbReference>
<dbReference type="Pfam" id="PF02771">
    <property type="entry name" value="Acyl-CoA_dh_N"/>
    <property type="match status" value="1"/>
</dbReference>
<dbReference type="Gene3D" id="2.40.110.10">
    <property type="entry name" value="Butyryl-CoA Dehydrogenase, subunit A, domain 2"/>
    <property type="match status" value="1"/>
</dbReference>
<keyword evidence="11" id="KW-1185">Reference proteome</keyword>
<dbReference type="SUPFAM" id="SSF56645">
    <property type="entry name" value="Acyl-CoA dehydrogenase NM domain-like"/>
    <property type="match status" value="1"/>
</dbReference>
<dbReference type="OrthoDB" id="9764422at2"/>
<dbReference type="SUPFAM" id="SSF47203">
    <property type="entry name" value="Acyl-CoA dehydrogenase C-terminal domain-like"/>
    <property type="match status" value="1"/>
</dbReference>
<gene>
    <name evidence="10" type="ORF">CLV84_3583</name>
</gene>
<dbReference type="InterPro" id="IPR009075">
    <property type="entry name" value="AcylCo_DH/oxidase_C"/>
</dbReference>
<reference evidence="10 11" key="1">
    <citation type="submission" date="2018-02" db="EMBL/GenBank/DDBJ databases">
        <title>Genomic Encyclopedia of Archaeal and Bacterial Type Strains, Phase II (KMG-II): from individual species to whole genera.</title>
        <authorList>
            <person name="Goeker M."/>
        </authorList>
    </citation>
    <scope>NUCLEOTIDE SEQUENCE [LARGE SCALE GENOMIC DNA]</scope>
    <source>
        <strain evidence="10 11">DSM 29526</strain>
    </source>
</reference>
<keyword evidence="3 5" id="KW-0285">Flavoprotein</keyword>
<evidence type="ECO:0000259" key="9">
    <source>
        <dbReference type="Pfam" id="PF12806"/>
    </source>
</evidence>
<name>A0A2S6I649_9BACT</name>
<proteinExistence type="inferred from homology"/>
<evidence type="ECO:0000256" key="2">
    <source>
        <dbReference type="ARBA" id="ARBA00009347"/>
    </source>
</evidence>
<dbReference type="PANTHER" id="PTHR42803">
    <property type="entry name" value="ACYL-COA DEHYDROGENASE"/>
    <property type="match status" value="1"/>
</dbReference>
<protein>
    <submittedName>
        <fullName evidence="10">Butyryl-CoA dehydrogenase</fullName>
    </submittedName>
</protein>
<keyword evidence="5" id="KW-0560">Oxidoreductase</keyword>
<dbReference type="InterPro" id="IPR006091">
    <property type="entry name" value="Acyl-CoA_Oxase/DH_mid-dom"/>
</dbReference>
<feature type="domain" description="Acyl-CoA oxidase/dehydrogenase middle" evidence="7">
    <location>
        <begin position="160"/>
        <end position="265"/>
    </location>
</feature>
<dbReference type="InterPro" id="IPR013786">
    <property type="entry name" value="AcylCoA_DH/ox_N"/>
</dbReference>
<dbReference type="InterPro" id="IPR036250">
    <property type="entry name" value="AcylCo_DH-like_C"/>
</dbReference>
<dbReference type="GO" id="GO:0050660">
    <property type="term" value="F:flavin adenine dinucleotide binding"/>
    <property type="evidence" value="ECO:0007669"/>
    <property type="project" value="InterPro"/>
</dbReference>
<dbReference type="Pfam" id="PF12806">
    <property type="entry name" value="Acyl-CoA_dh_C"/>
    <property type="match status" value="1"/>
</dbReference>
<feature type="domain" description="Acetyl-CoA dehydrogenase-like C-terminal" evidence="9">
    <location>
        <begin position="476"/>
        <end position="591"/>
    </location>
</feature>
<dbReference type="InterPro" id="IPR009100">
    <property type="entry name" value="AcylCoA_DH/oxidase_NM_dom_sf"/>
</dbReference>
<dbReference type="InterPro" id="IPR025878">
    <property type="entry name" value="Acyl-CoA_dh-like_C_dom"/>
</dbReference>
<evidence type="ECO:0000259" key="6">
    <source>
        <dbReference type="Pfam" id="PF00441"/>
    </source>
</evidence>
<dbReference type="InterPro" id="IPR046373">
    <property type="entry name" value="Acyl-CoA_Oxase/DH_mid-dom_sf"/>
</dbReference>
<evidence type="ECO:0000313" key="11">
    <source>
        <dbReference type="Proteomes" id="UP000237662"/>
    </source>
</evidence>
<evidence type="ECO:0000313" key="10">
    <source>
        <dbReference type="EMBL" id="PPK86648.1"/>
    </source>
</evidence>
<evidence type="ECO:0000256" key="4">
    <source>
        <dbReference type="ARBA" id="ARBA00022827"/>
    </source>
</evidence>